<evidence type="ECO:0000313" key="9">
    <source>
        <dbReference type="EMBL" id="OMD37180.1"/>
    </source>
</evidence>
<feature type="transmembrane region" description="Helical" evidence="8">
    <location>
        <begin position="74"/>
        <end position="94"/>
    </location>
</feature>
<dbReference type="PANTHER" id="PTHR30472">
    <property type="entry name" value="FERRIC ENTEROBACTIN TRANSPORT SYSTEM PERMEASE PROTEIN"/>
    <property type="match status" value="1"/>
</dbReference>
<dbReference type="GO" id="GO:0033214">
    <property type="term" value="P:siderophore-iron import into cell"/>
    <property type="evidence" value="ECO:0007669"/>
    <property type="project" value="TreeGrafter"/>
</dbReference>
<evidence type="ECO:0000256" key="4">
    <source>
        <dbReference type="ARBA" id="ARBA00022475"/>
    </source>
</evidence>
<evidence type="ECO:0000256" key="3">
    <source>
        <dbReference type="ARBA" id="ARBA00022448"/>
    </source>
</evidence>
<feature type="transmembrane region" description="Helical" evidence="8">
    <location>
        <begin position="20"/>
        <end position="41"/>
    </location>
</feature>
<accession>A0A1R0XQ21</accession>
<dbReference type="SUPFAM" id="SSF81345">
    <property type="entry name" value="ABC transporter involved in vitamin B12 uptake, BtuC"/>
    <property type="match status" value="1"/>
</dbReference>
<dbReference type="Proteomes" id="UP000187439">
    <property type="component" value="Unassembled WGS sequence"/>
</dbReference>
<evidence type="ECO:0000256" key="7">
    <source>
        <dbReference type="ARBA" id="ARBA00023136"/>
    </source>
</evidence>
<feature type="transmembrane region" description="Helical" evidence="8">
    <location>
        <begin position="251"/>
        <end position="278"/>
    </location>
</feature>
<dbReference type="EMBL" id="MPTC01000024">
    <property type="protein sequence ID" value="OMD37180.1"/>
    <property type="molecule type" value="Genomic_DNA"/>
</dbReference>
<keyword evidence="4" id="KW-1003">Cell membrane</keyword>
<dbReference type="InterPro" id="IPR000522">
    <property type="entry name" value="ABC_transptr_permease_BtuC"/>
</dbReference>
<keyword evidence="3" id="KW-0813">Transport</keyword>
<protein>
    <submittedName>
        <fullName evidence="9">Iron ABC transporter</fullName>
    </submittedName>
</protein>
<keyword evidence="7 8" id="KW-0472">Membrane</keyword>
<dbReference type="GO" id="GO:0005886">
    <property type="term" value="C:plasma membrane"/>
    <property type="evidence" value="ECO:0007669"/>
    <property type="project" value="UniProtKB-SubCell"/>
</dbReference>
<organism evidence="9 10">
    <name type="scientific">Paenibacillus odorifer</name>
    <dbReference type="NCBI Taxonomy" id="189426"/>
    <lineage>
        <taxon>Bacteria</taxon>
        <taxon>Bacillati</taxon>
        <taxon>Bacillota</taxon>
        <taxon>Bacilli</taxon>
        <taxon>Bacillales</taxon>
        <taxon>Paenibacillaceae</taxon>
        <taxon>Paenibacillus</taxon>
    </lineage>
</organism>
<gene>
    <name evidence="9" type="ORF">BSK52_22165</name>
</gene>
<dbReference type="AlphaFoldDB" id="A0A1R0XQ21"/>
<evidence type="ECO:0000313" key="10">
    <source>
        <dbReference type="Proteomes" id="UP000187439"/>
    </source>
</evidence>
<dbReference type="CDD" id="cd06550">
    <property type="entry name" value="TM_ABC_iron-siderophores_like"/>
    <property type="match status" value="1"/>
</dbReference>
<evidence type="ECO:0000256" key="5">
    <source>
        <dbReference type="ARBA" id="ARBA00022692"/>
    </source>
</evidence>
<reference evidence="9 10" key="1">
    <citation type="submission" date="2016-10" db="EMBL/GenBank/DDBJ databases">
        <title>Paenibacillus species isolates.</title>
        <authorList>
            <person name="Beno S.M."/>
        </authorList>
    </citation>
    <scope>NUCLEOTIDE SEQUENCE [LARGE SCALE GENOMIC DNA]</scope>
    <source>
        <strain evidence="9 10">FSL H7-0710</strain>
    </source>
</reference>
<comment type="subcellular location">
    <subcellularLocation>
        <location evidence="1">Cell membrane</location>
        <topology evidence="1">Multi-pass membrane protein</topology>
    </subcellularLocation>
</comment>
<dbReference type="OrthoDB" id="9811721at2"/>
<comment type="similarity">
    <text evidence="2">Belongs to the binding-protein-dependent transport system permease family. FecCD subfamily.</text>
</comment>
<dbReference type="GO" id="GO:0022857">
    <property type="term" value="F:transmembrane transporter activity"/>
    <property type="evidence" value="ECO:0007669"/>
    <property type="project" value="InterPro"/>
</dbReference>
<proteinExistence type="inferred from homology"/>
<evidence type="ECO:0000256" key="1">
    <source>
        <dbReference type="ARBA" id="ARBA00004651"/>
    </source>
</evidence>
<keyword evidence="5 8" id="KW-0812">Transmembrane</keyword>
<feature type="transmembrane region" description="Helical" evidence="8">
    <location>
        <begin position="160"/>
        <end position="181"/>
    </location>
</feature>
<comment type="caution">
    <text evidence="9">The sequence shown here is derived from an EMBL/GenBank/DDBJ whole genome shotgun (WGS) entry which is preliminary data.</text>
</comment>
<dbReference type="Pfam" id="PF01032">
    <property type="entry name" value="FecCD"/>
    <property type="match status" value="1"/>
</dbReference>
<feature type="transmembrane region" description="Helical" evidence="8">
    <location>
        <begin position="202"/>
        <end position="231"/>
    </location>
</feature>
<dbReference type="InterPro" id="IPR037294">
    <property type="entry name" value="ABC_BtuC-like"/>
</dbReference>
<feature type="transmembrane region" description="Helical" evidence="8">
    <location>
        <begin position="129"/>
        <end position="148"/>
    </location>
</feature>
<sequence length="342" mass="35988">MNRRLGVDVNGSFLSKRKLAGLVVGTLLLLISMLCSVLYGLHQFSLKDLWLAYSQFNGSNEHLILTRVRVPRTLIAALVGASLAVAGAIMQVLAKNPLASPSVFGVNAGAVLFIVIGLLVFGSSLTMSGMVWLAFAGAVATSVVVYTLGLQGGGFEPIKLTLAGACMAAFASSITSGIILINKQSLESALFWMIGSVEGRNLEHLLMVLPYMAIGMTISLLLSGSLNIMAIGDDSAKSLGQRLTLVRVLSATAIVLLAGSSVAAAGPIAFIGLIVPHLCRYIVGHDFRWLLPYTALVGAILLVTADLASRFILESREVPVGVATAIIGVPFLIHVARRKQHA</sequence>
<evidence type="ECO:0000256" key="6">
    <source>
        <dbReference type="ARBA" id="ARBA00022989"/>
    </source>
</evidence>
<dbReference type="FunFam" id="1.10.3470.10:FF:000001">
    <property type="entry name" value="Vitamin B12 ABC transporter permease BtuC"/>
    <property type="match status" value="1"/>
</dbReference>
<dbReference type="PANTHER" id="PTHR30472:SF65">
    <property type="entry name" value="SIDEROPHORE TRANSPORT SYSTEM PERMEASE PROTEIN YFIZ-RELATED"/>
    <property type="match status" value="1"/>
</dbReference>
<name>A0A1R0XQ21_9BACL</name>
<keyword evidence="6 8" id="KW-1133">Transmembrane helix</keyword>
<dbReference type="Gene3D" id="1.10.3470.10">
    <property type="entry name" value="ABC transporter involved in vitamin B12 uptake, BtuC"/>
    <property type="match status" value="1"/>
</dbReference>
<feature type="transmembrane region" description="Helical" evidence="8">
    <location>
        <begin position="100"/>
        <end position="122"/>
    </location>
</feature>
<feature type="transmembrane region" description="Helical" evidence="8">
    <location>
        <begin position="318"/>
        <end position="336"/>
    </location>
</feature>
<feature type="transmembrane region" description="Helical" evidence="8">
    <location>
        <begin position="290"/>
        <end position="312"/>
    </location>
</feature>
<evidence type="ECO:0000256" key="2">
    <source>
        <dbReference type="ARBA" id="ARBA00007935"/>
    </source>
</evidence>
<evidence type="ECO:0000256" key="8">
    <source>
        <dbReference type="SAM" id="Phobius"/>
    </source>
</evidence>